<dbReference type="InterPro" id="IPR027417">
    <property type="entry name" value="P-loop_NTPase"/>
</dbReference>
<dbReference type="InterPro" id="IPR003593">
    <property type="entry name" value="AAA+_ATPase"/>
</dbReference>
<dbReference type="InterPro" id="IPR025662">
    <property type="entry name" value="Sigma_54_int_dom_ATP-bd_1"/>
</dbReference>
<reference evidence="10 11" key="1">
    <citation type="submission" date="2019-10" db="EMBL/GenBank/DDBJ databases">
        <title>Cognatihalovulum marinum gen. nov. sp. nov., a new member of the family Rhodobacteraceae isolated from deep seawater of the Northwest Indian Ocean.</title>
        <authorList>
            <person name="Ruan C."/>
            <person name="Wang J."/>
            <person name="Zheng X."/>
            <person name="Song L."/>
            <person name="Zhu Y."/>
            <person name="Huang Y."/>
            <person name="Lu Z."/>
            <person name="Du W."/>
            <person name="Huang L."/>
            <person name="Dai X."/>
        </authorList>
    </citation>
    <scope>NUCLEOTIDE SEQUENCE [LARGE SCALE GENOMIC DNA]</scope>
    <source>
        <strain evidence="10 11">2CG4</strain>
    </source>
</reference>
<dbReference type="Gene3D" id="3.40.50.2300">
    <property type="match status" value="1"/>
</dbReference>
<evidence type="ECO:0000256" key="5">
    <source>
        <dbReference type="ARBA" id="ARBA00023015"/>
    </source>
</evidence>
<dbReference type="PROSITE" id="PS00688">
    <property type="entry name" value="SIGMA54_INTERACT_3"/>
    <property type="match status" value="1"/>
</dbReference>
<dbReference type="InterPro" id="IPR009057">
    <property type="entry name" value="Homeodomain-like_sf"/>
</dbReference>
<protein>
    <submittedName>
        <fullName evidence="10">Response regulator</fullName>
    </submittedName>
</protein>
<dbReference type="PROSITE" id="PS50045">
    <property type="entry name" value="SIGMA54_INTERACT_4"/>
    <property type="match status" value="1"/>
</dbReference>
<dbReference type="SUPFAM" id="SSF46689">
    <property type="entry name" value="Homeodomain-like"/>
    <property type="match status" value="1"/>
</dbReference>
<dbReference type="Proteomes" id="UP000474957">
    <property type="component" value="Unassembled WGS sequence"/>
</dbReference>
<sequence>MNSKTPVAIVDDEADMRGSIAQWLNLSGYDPASFDSGEAALKAIRADFQGVVISDIRMPGMDGMALLRRLQSIDAGLPVILITGHGDVSLAVEAMRSGAYDFIEKPFDPERLAEMVRRASVTRRLTLDNRNLRREMTDGSMLLRRLVGSSHVIEKLRESILDLAQADGHVLITGESGTGKSLIAHALHACGPRKGKPYVYLNCAAHPAEEMEKILFGPSTEPEDRPAIEASDGGTLCLEHIECLPDALQARLVSELRRGETADVEQAPRNLHIISISSQITSTDTPPEELRDELFFRLGALHLSTPPLRDRGEDILLLFNRFCARFAEDYGCEPPEVSAEDAARLIQAQWPGNIRQLMNVAERAVLQKRRGEEGIANLLDEGAAMPNATPNIMVEKPLREHVEAFEKMLIDNSLRRNRGAVSAVMEELALPRRTLNEKMAKYGLVRAEYI</sequence>
<dbReference type="GO" id="GO:0000160">
    <property type="term" value="P:phosphorelay signal transduction system"/>
    <property type="evidence" value="ECO:0007669"/>
    <property type="project" value="UniProtKB-KW"/>
</dbReference>
<feature type="modified residue" description="4-aspartylphosphate" evidence="7">
    <location>
        <position position="55"/>
    </location>
</feature>
<dbReference type="SMART" id="SM00448">
    <property type="entry name" value="REC"/>
    <property type="match status" value="1"/>
</dbReference>
<dbReference type="CDD" id="cd17549">
    <property type="entry name" value="REC_DctD-like"/>
    <property type="match status" value="1"/>
</dbReference>
<evidence type="ECO:0000256" key="7">
    <source>
        <dbReference type="PROSITE-ProRule" id="PRU00169"/>
    </source>
</evidence>
<evidence type="ECO:0000256" key="2">
    <source>
        <dbReference type="ARBA" id="ARBA00022741"/>
    </source>
</evidence>
<dbReference type="PANTHER" id="PTHR32071">
    <property type="entry name" value="TRANSCRIPTIONAL REGULATORY PROTEIN"/>
    <property type="match status" value="1"/>
</dbReference>
<dbReference type="PROSITE" id="PS50110">
    <property type="entry name" value="RESPONSE_REGULATORY"/>
    <property type="match status" value="1"/>
</dbReference>
<dbReference type="GO" id="GO:0005524">
    <property type="term" value="F:ATP binding"/>
    <property type="evidence" value="ECO:0007669"/>
    <property type="project" value="UniProtKB-KW"/>
</dbReference>
<dbReference type="InterPro" id="IPR002197">
    <property type="entry name" value="HTH_Fis"/>
</dbReference>
<dbReference type="Pfam" id="PF25601">
    <property type="entry name" value="AAA_lid_14"/>
    <property type="match status" value="1"/>
</dbReference>
<gene>
    <name evidence="10" type="ORF">GE300_17575</name>
</gene>
<dbReference type="GO" id="GO:0043565">
    <property type="term" value="F:sequence-specific DNA binding"/>
    <property type="evidence" value="ECO:0007669"/>
    <property type="project" value="InterPro"/>
</dbReference>
<evidence type="ECO:0000259" key="9">
    <source>
        <dbReference type="PROSITE" id="PS50110"/>
    </source>
</evidence>
<evidence type="ECO:0000256" key="4">
    <source>
        <dbReference type="ARBA" id="ARBA00023012"/>
    </source>
</evidence>
<dbReference type="PANTHER" id="PTHR32071:SF57">
    <property type="entry name" value="C4-DICARBOXYLATE TRANSPORT TRANSCRIPTIONAL REGULATORY PROTEIN DCTD"/>
    <property type="match status" value="1"/>
</dbReference>
<dbReference type="SUPFAM" id="SSF52172">
    <property type="entry name" value="CheY-like"/>
    <property type="match status" value="1"/>
</dbReference>
<keyword evidence="6" id="KW-0804">Transcription</keyword>
<keyword evidence="4" id="KW-0902">Two-component regulatory system</keyword>
<proteinExistence type="predicted"/>
<dbReference type="InterPro" id="IPR001789">
    <property type="entry name" value="Sig_transdc_resp-reg_receiver"/>
</dbReference>
<dbReference type="AlphaFoldDB" id="A0A6L5Z4B7"/>
<keyword evidence="2" id="KW-0547">Nucleotide-binding</keyword>
<dbReference type="FunFam" id="3.40.50.2300:FF:000018">
    <property type="entry name" value="DNA-binding transcriptional regulator NtrC"/>
    <property type="match status" value="1"/>
</dbReference>
<dbReference type="SUPFAM" id="SSF52540">
    <property type="entry name" value="P-loop containing nucleoside triphosphate hydrolases"/>
    <property type="match status" value="1"/>
</dbReference>
<dbReference type="InterPro" id="IPR011006">
    <property type="entry name" value="CheY-like_superfamily"/>
</dbReference>
<keyword evidence="3" id="KW-0067">ATP-binding</keyword>
<dbReference type="Pfam" id="PF00158">
    <property type="entry name" value="Sigma54_activat"/>
    <property type="match status" value="1"/>
</dbReference>
<comment type="caution">
    <text evidence="10">The sequence shown here is derived from an EMBL/GenBank/DDBJ whole genome shotgun (WGS) entry which is preliminary data.</text>
</comment>
<feature type="domain" description="Response regulatory" evidence="9">
    <location>
        <begin position="6"/>
        <end position="120"/>
    </location>
</feature>
<evidence type="ECO:0000259" key="8">
    <source>
        <dbReference type="PROSITE" id="PS50045"/>
    </source>
</evidence>
<dbReference type="EMBL" id="WIND01000019">
    <property type="protein sequence ID" value="MSU91393.1"/>
    <property type="molecule type" value="Genomic_DNA"/>
</dbReference>
<keyword evidence="1 7" id="KW-0597">Phosphoprotein</keyword>
<name>A0A6L5Z4B7_9RHOB</name>
<dbReference type="InterPro" id="IPR002078">
    <property type="entry name" value="Sigma_54_int"/>
</dbReference>
<dbReference type="CDD" id="cd00009">
    <property type="entry name" value="AAA"/>
    <property type="match status" value="1"/>
</dbReference>
<organism evidence="10 11">
    <name type="scientific">Halovulum marinum</name>
    <dbReference type="NCBI Taxonomy" id="2662447"/>
    <lineage>
        <taxon>Bacteria</taxon>
        <taxon>Pseudomonadati</taxon>
        <taxon>Pseudomonadota</taxon>
        <taxon>Alphaproteobacteria</taxon>
        <taxon>Rhodobacterales</taxon>
        <taxon>Paracoccaceae</taxon>
        <taxon>Halovulum</taxon>
    </lineage>
</organism>
<dbReference type="InterPro" id="IPR058031">
    <property type="entry name" value="AAA_lid_NorR"/>
</dbReference>
<dbReference type="Pfam" id="PF02954">
    <property type="entry name" value="HTH_8"/>
    <property type="match status" value="1"/>
</dbReference>
<accession>A0A6L5Z4B7</accession>
<evidence type="ECO:0000313" key="10">
    <source>
        <dbReference type="EMBL" id="MSU91393.1"/>
    </source>
</evidence>
<dbReference type="InterPro" id="IPR025944">
    <property type="entry name" value="Sigma_54_int_dom_CS"/>
</dbReference>
<dbReference type="SMART" id="SM00382">
    <property type="entry name" value="AAA"/>
    <property type="match status" value="1"/>
</dbReference>
<keyword evidence="5" id="KW-0805">Transcription regulation</keyword>
<dbReference type="Gene3D" id="1.10.10.60">
    <property type="entry name" value="Homeodomain-like"/>
    <property type="match status" value="1"/>
</dbReference>
<evidence type="ECO:0000256" key="1">
    <source>
        <dbReference type="ARBA" id="ARBA00022553"/>
    </source>
</evidence>
<dbReference type="RefSeq" id="WP_154448509.1">
    <property type="nucleotide sequence ID" value="NZ_WIND01000019.1"/>
</dbReference>
<dbReference type="Gene3D" id="1.10.8.60">
    <property type="match status" value="1"/>
</dbReference>
<dbReference type="Pfam" id="PF00072">
    <property type="entry name" value="Response_reg"/>
    <property type="match status" value="1"/>
</dbReference>
<evidence type="ECO:0000256" key="6">
    <source>
        <dbReference type="ARBA" id="ARBA00023163"/>
    </source>
</evidence>
<dbReference type="GO" id="GO:0006355">
    <property type="term" value="P:regulation of DNA-templated transcription"/>
    <property type="evidence" value="ECO:0007669"/>
    <property type="project" value="InterPro"/>
</dbReference>
<keyword evidence="11" id="KW-1185">Reference proteome</keyword>
<evidence type="ECO:0000313" key="11">
    <source>
        <dbReference type="Proteomes" id="UP000474957"/>
    </source>
</evidence>
<evidence type="ECO:0000256" key="3">
    <source>
        <dbReference type="ARBA" id="ARBA00022840"/>
    </source>
</evidence>
<dbReference type="Gene3D" id="3.40.50.300">
    <property type="entry name" value="P-loop containing nucleotide triphosphate hydrolases"/>
    <property type="match status" value="1"/>
</dbReference>
<dbReference type="PROSITE" id="PS00675">
    <property type="entry name" value="SIGMA54_INTERACT_1"/>
    <property type="match status" value="1"/>
</dbReference>
<feature type="domain" description="Sigma-54 factor interaction" evidence="8">
    <location>
        <begin position="146"/>
        <end position="366"/>
    </location>
</feature>